<keyword evidence="2" id="KW-1185">Reference proteome</keyword>
<sequence length="276" mass="31060">MSVNAFKDPWIPRPSTFKPISCDPGFDVCVSPLIDRSRRGWNSEALNHFFIPADRAAIRSILVSWNGGHDCLRWHFDKSGEFTVRSGYRLAFSEKVRESTSNPVSQQNWCNRASETATHALFGCKEAIWEDRNSLTNYGKVRDLVSLVSWATSLHDESLISRSAFSSQALSPVDGIHTGLAGIQNDFNPASLSQYMSAEFPQENVQNLHTQPPAISIYSLNNDFGGPGWNPYRFSRNAERFQPCIIISIHEYRISARKCSEFTYSASGRVNLLSEQ</sequence>
<proteinExistence type="predicted"/>
<protein>
    <submittedName>
        <fullName evidence="1">Uncharacterized protein</fullName>
    </submittedName>
</protein>
<evidence type="ECO:0000313" key="2">
    <source>
        <dbReference type="Proteomes" id="UP000323000"/>
    </source>
</evidence>
<comment type="caution">
    <text evidence="1">The sequence shown here is derived from an EMBL/GenBank/DDBJ whole genome shotgun (WGS) entry which is preliminary data.</text>
</comment>
<gene>
    <name evidence="1" type="ORF">EZV62_006526</name>
</gene>
<dbReference type="OrthoDB" id="1938246at2759"/>
<dbReference type="Proteomes" id="UP000323000">
    <property type="component" value="Chromosome 3"/>
</dbReference>
<evidence type="ECO:0000313" key="1">
    <source>
        <dbReference type="EMBL" id="TXG65251.1"/>
    </source>
</evidence>
<dbReference type="AlphaFoldDB" id="A0A5C7I7W5"/>
<organism evidence="1 2">
    <name type="scientific">Acer yangbiense</name>
    <dbReference type="NCBI Taxonomy" id="1000413"/>
    <lineage>
        <taxon>Eukaryota</taxon>
        <taxon>Viridiplantae</taxon>
        <taxon>Streptophyta</taxon>
        <taxon>Embryophyta</taxon>
        <taxon>Tracheophyta</taxon>
        <taxon>Spermatophyta</taxon>
        <taxon>Magnoliopsida</taxon>
        <taxon>eudicotyledons</taxon>
        <taxon>Gunneridae</taxon>
        <taxon>Pentapetalae</taxon>
        <taxon>rosids</taxon>
        <taxon>malvids</taxon>
        <taxon>Sapindales</taxon>
        <taxon>Sapindaceae</taxon>
        <taxon>Hippocastanoideae</taxon>
        <taxon>Acereae</taxon>
        <taxon>Acer</taxon>
    </lineage>
</organism>
<reference evidence="2" key="1">
    <citation type="journal article" date="2019" name="Gigascience">
        <title>De novo genome assembly of the endangered Acer yangbiense, a plant species with extremely small populations endemic to Yunnan Province, China.</title>
        <authorList>
            <person name="Yang J."/>
            <person name="Wariss H.M."/>
            <person name="Tao L."/>
            <person name="Zhang R."/>
            <person name="Yun Q."/>
            <person name="Hollingsworth P."/>
            <person name="Dao Z."/>
            <person name="Luo G."/>
            <person name="Guo H."/>
            <person name="Ma Y."/>
            <person name="Sun W."/>
        </authorList>
    </citation>
    <scope>NUCLEOTIDE SEQUENCE [LARGE SCALE GENOMIC DNA]</scope>
    <source>
        <strain evidence="2">cv. Malutang</strain>
    </source>
</reference>
<dbReference type="EMBL" id="VAHF01000003">
    <property type="protein sequence ID" value="TXG65251.1"/>
    <property type="molecule type" value="Genomic_DNA"/>
</dbReference>
<name>A0A5C7I7W5_9ROSI</name>
<accession>A0A5C7I7W5</accession>